<evidence type="ECO:0000313" key="2">
    <source>
        <dbReference type="Proteomes" id="UP000563898"/>
    </source>
</evidence>
<dbReference type="Proteomes" id="UP000563898">
    <property type="component" value="Unassembled WGS sequence"/>
</dbReference>
<dbReference type="AlphaFoldDB" id="A0A846WT41"/>
<proteinExistence type="predicted"/>
<gene>
    <name evidence="1" type="ORF">HGA05_19980</name>
</gene>
<dbReference type="RefSeq" id="WP_006367733.1">
    <property type="nucleotide sequence ID" value="NZ_JAAXPC010000012.1"/>
</dbReference>
<comment type="caution">
    <text evidence="1">The sequence shown here is derived from an EMBL/GenBank/DDBJ whole genome shotgun (WGS) entry which is preliminary data.</text>
</comment>
<dbReference type="EMBL" id="JAAXPC010000012">
    <property type="protein sequence ID" value="NKY03853.1"/>
    <property type="molecule type" value="Genomic_DNA"/>
</dbReference>
<sequence length="235" mass="26082">MSSAHYDFPVAVSQLKMPDSRDQQVARSAKWLLEQPGGSIVIVTPQKQVHGGVLSGLIGRPGVTHVSWRGLSSSAFAGHRVIYAWPDRKHLQDLWDVEADALVVVEWGEPETAEWIEDANPVRLLPGETIAPSADSTVTDVAPLPNGIDGILEGIAAWAAGYSTGLKWNEEDKLKADMMNRPDRWVDVSVERVRAKCRALGMRPNDVDTVAELLQRRKDGRRFNVGSTYRDFRFN</sequence>
<accession>A0A846WT41</accession>
<name>A0A846WT41_9ACTN</name>
<reference evidence="1 2" key="1">
    <citation type="submission" date="2020-04" db="EMBL/GenBank/DDBJ databases">
        <title>MicrobeNet Type strains.</title>
        <authorList>
            <person name="Nicholson A.C."/>
        </authorList>
    </citation>
    <scope>NUCLEOTIDE SEQUENCE [LARGE SCALE GENOMIC DNA]</scope>
    <source>
        <strain evidence="1 2">ATCC BAA-14</strain>
    </source>
</reference>
<evidence type="ECO:0000313" key="1">
    <source>
        <dbReference type="EMBL" id="NKY03853.1"/>
    </source>
</evidence>
<organism evidence="1 2">
    <name type="scientific">Gordonia polyisoprenivorans</name>
    <dbReference type="NCBI Taxonomy" id="84595"/>
    <lineage>
        <taxon>Bacteria</taxon>
        <taxon>Bacillati</taxon>
        <taxon>Actinomycetota</taxon>
        <taxon>Actinomycetes</taxon>
        <taxon>Mycobacteriales</taxon>
        <taxon>Gordoniaceae</taxon>
        <taxon>Gordonia</taxon>
    </lineage>
</organism>
<protein>
    <submittedName>
        <fullName evidence="1">Uncharacterized protein</fullName>
    </submittedName>
</protein>